<reference evidence="1" key="2">
    <citation type="submission" date="2023-06" db="EMBL/GenBank/DDBJ databases">
        <authorList>
            <consortium name="Lawrence Berkeley National Laboratory"/>
            <person name="Haridas S."/>
            <person name="Hensen N."/>
            <person name="Bonometti L."/>
            <person name="Westerberg I."/>
            <person name="Brannstrom I.O."/>
            <person name="Guillou S."/>
            <person name="Cros-Aarteil S."/>
            <person name="Calhoun S."/>
            <person name="Kuo A."/>
            <person name="Mondo S."/>
            <person name="Pangilinan J."/>
            <person name="Riley R."/>
            <person name="Labutti K."/>
            <person name="Andreopoulos B."/>
            <person name="Lipzen A."/>
            <person name="Chen C."/>
            <person name="Yanf M."/>
            <person name="Daum C."/>
            <person name="Ng V."/>
            <person name="Clum A."/>
            <person name="Steindorff A."/>
            <person name="Ohm R."/>
            <person name="Martin F."/>
            <person name="Silar P."/>
            <person name="Natvig D."/>
            <person name="Lalanne C."/>
            <person name="Gautier V."/>
            <person name="Ament-Velasquez S.L."/>
            <person name="Kruys A."/>
            <person name="Hutchinson M.I."/>
            <person name="Powell A.J."/>
            <person name="Barry K."/>
            <person name="Miller A.N."/>
            <person name="Grigoriev I.V."/>
            <person name="Debuchy R."/>
            <person name="Gladieux P."/>
            <person name="Thoren M.H."/>
            <person name="Johannesson H."/>
        </authorList>
    </citation>
    <scope>NUCLEOTIDE SEQUENCE</scope>
    <source>
        <strain evidence="1">CBS 118394</strain>
    </source>
</reference>
<comment type="caution">
    <text evidence="1">The sequence shown here is derived from an EMBL/GenBank/DDBJ whole genome shotgun (WGS) entry which is preliminary data.</text>
</comment>
<keyword evidence="2" id="KW-1185">Reference proteome</keyword>
<organism evidence="1 2">
    <name type="scientific">Apodospora peruviana</name>
    <dbReference type="NCBI Taxonomy" id="516989"/>
    <lineage>
        <taxon>Eukaryota</taxon>
        <taxon>Fungi</taxon>
        <taxon>Dikarya</taxon>
        <taxon>Ascomycota</taxon>
        <taxon>Pezizomycotina</taxon>
        <taxon>Sordariomycetes</taxon>
        <taxon>Sordariomycetidae</taxon>
        <taxon>Sordariales</taxon>
        <taxon>Lasiosphaeriaceae</taxon>
        <taxon>Apodospora</taxon>
    </lineage>
</organism>
<proteinExistence type="predicted"/>
<name>A0AAE0IKF7_9PEZI</name>
<evidence type="ECO:0000313" key="2">
    <source>
        <dbReference type="Proteomes" id="UP001283341"/>
    </source>
</evidence>
<evidence type="ECO:0000313" key="1">
    <source>
        <dbReference type="EMBL" id="KAK3326589.1"/>
    </source>
</evidence>
<dbReference type="Proteomes" id="UP001283341">
    <property type="component" value="Unassembled WGS sequence"/>
</dbReference>
<sequence length="228" mass="25619">MSIKYMSISDEAHRLSWYTALREYICGLGPDSRKSFSTCLSGCKQTPLNSLEINNIVLDQIQQEFEVIVRELGIKIHSFQEGRGMSGIRLGGLHNKVVDDESSRLGLASIETVETIDADHRKMVRCNHKSDPQYSAVYGVLRHFIRNEGLGGKIGGKRIEEVSAPTVPTPGMQPSDPWCEYILDNKQLLVHARAEMHSPVTDKMQPVLVPHLKNDAFIGRQPILERLK</sequence>
<protein>
    <submittedName>
        <fullName evidence="1">Uncharacterized protein</fullName>
    </submittedName>
</protein>
<reference evidence="1" key="1">
    <citation type="journal article" date="2023" name="Mol. Phylogenet. Evol.">
        <title>Genome-scale phylogeny and comparative genomics of the fungal order Sordariales.</title>
        <authorList>
            <person name="Hensen N."/>
            <person name="Bonometti L."/>
            <person name="Westerberg I."/>
            <person name="Brannstrom I.O."/>
            <person name="Guillou S."/>
            <person name="Cros-Aarteil S."/>
            <person name="Calhoun S."/>
            <person name="Haridas S."/>
            <person name="Kuo A."/>
            <person name="Mondo S."/>
            <person name="Pangilinan J."/>
            <person name="Riley R."/>
            <person name="LaButti K."/>
            <person name="Andreopoulos B."/>
            <person name="Lipzen A."/>
            <person name="Chen C."/>
            <person name="Yan M."/>
            <person name="Daum C."/>
            <person name="Ng V."/>
            <person name="Clum A."/>
            <person name="Steindorff A."/>
            <person name="Ohm R.A."/>
            <person name="Martin F."/>
            <person name="Silar P."/>
            <person name="Natvig D.O."/>
            <person name="Lalanne C."/>
            <person name="Gautier V."/>
            <person name="Ament-Velasquez S.L."/>
            <person name="Kruys A."/>
            <person name="Hutchinson M.I."/>
            <person name="Powell A.J."/>
            <person name="Barry K."/>
            <person name="Miller A.N."/>
            <person name="Grigoriev I.V."/>
            <person name="Debuchy R."/>
            <person name="Gladieux P."/>
            <person name="Hiltunen Thoren M."/>
            <person name="Johannesson H."/>
        </authorList>
    </citation>
    <scope>NUCLEOTIDE SEQUENCE</scope>
    <source>
        <strain evidence="1">CBS 118394</strain>
    </source>
</reference>
<gene>
    <name evidence="1" type="ORF">B0H66DRAFT_530587</name>
</gene>
<dbReference type="EMBL" id="JAUEDM010000002">
    <property type="protein sequence ID" value="KAK3326589.1"/>
    <property type="molecule type" value="Genomic_DNA"/>
</dbReference>
<accession>A0AAE0IKF7</accession>
<dbReference type="AlphaFoldDB" id="A0AAE0IKF7"/>